<sequence>MPLVSKKASHPYGWLRWIITSNLPFSFCESQETRFTNLSPISAESHSSTMQRITRTV</sequence>
<dbReference type="AlphaFoldDB" id="W2K289"/>
<evidence type="ECO:0000313" key="1">
    <source>
        <dbReference type="EMBL" id="ETL78649.1"/>
    </source>
</evidence>
<organism evidence="1">
    <name type="scientific">Phytophthora nicotianae</name>
    <name type="common">Potato buckeye rot agent</name>
    <name type="synonym">Phytophthora parasitica</name>
    <dbReference type="NCBI Taxonomy" id="4792"/>
    <lineage>
        <taxon>Eukaryota</taxon>
        <taxon>Sar</taxon>
        <taxon>Stramenopiles</taxon>
        <taxon>Oomycota</taxon>
        <taxon>Peronosporomycetes</taxon>
        <taxon>Peronosporales</taxon>
        <taxon>Peronosporaceae</taxon>
        <taxon>Phytophthora</taxon>
    </lineage>
</organism>
<name>W2K289_PHYNI</name>
<gene>
    <name evidence="1" type="ORF">L917_20563</name>
</gene>
<proteinExistence type="predicted"/>
<reference evidence="1" key="1">
    <citation type="submission" date="2013-11" db="EMBL/GenBank/DDBJ databases">
        <title>The Genome Sequence of Phytophthora parasitica CHvinca01.</title>
        <authorList>
            <consortium name="The Broad Institute Genomics Platform"/>
            <person name="Russ C."/>
            <person name="Tyler B."/>
            <person name="Panabieres F."/>
            <person name="Shan W."/>
            <person name="Tripathy S."/>
            <person name="Grunwald N."/>
            <person name="Machado M."/>
            <person name="Johnson C.S."/>
            <person name="Arredondo F."/>
            <person name="Hong C."/>
            <person name="Coffey M."/>
            <person name="Young S.K."/>
            <person name="Zeng Q."/>
            <person name="Gargeya S."/>
            <person name="Fitzgerald M."/>
            <person name="Abouelleil A."/>
            <person name="Alvarado L."/>
            <person name="Chapman S.B."/>
            <person name="Gainer-Dewar J."/>
            <person name="Goldberg J."/>
            <person name="Griggs A."/>
            <person name="Gujja S."/>
            <person name="Hansen M."/>
            <person name="Howarth C."/>
            <person name="Imamovic A."/>
            <person name="Ireland A."/>
            <person name="Larimer J."/>
            <person name="McCowan C."/>
            <person name="Murphy C."/>
            <person name="Pearson M."/>
            <person name="Poon T.W."/>
            <person name="Priest M."/>
            <person name="Roberts A."/>
            <person name="Saif S."/>
            <person name="Shea T."/>
            <person name="Sykes S."/>
            <person name="Wortman J."/>
            <person name="Nusbaum C."/>
            <person name="Birren B."/>
        </authorList>
    </citation>
    <scope>NUCLEOTIDE SEQUENCE [LARGE SCALE GENOMIC DNA]</scope>
    <source>
        <strain evidence="1">CHvinca01</strain>
    </source>
</reference>
<dbReference type="Proteomes" id="UP000054423">
    <property type="component" value="Unassembled WGS sequence"/>
</dbReference>
<dbReference type="EMBL" id="KI683222">
    <property type="protein sequence ID" value="ETL78649.1"/>
    <property type="molecule type" value="Genomic_DNA"/>
</dbReference>
<protein>
    <submittedName>
        <fullName evidence="1">Uncharacterized protein</fullName>
    </submittedName>
</protein>
<accession>W2K289</accession>